<feature type="domain" description="Transcriptional repressor PaaX-like C-terminal" evidence="2">
    <location>
        <begin position="187"/>
        <end position="276"/>
    </location>
</feature>
<dbReference type="EMBL" id="JBBLZC010000019">
    <property type="protein sequence ID" value="MEK0084875.1"/>
    <property type="molecule type" value="Genomic_DNA"/>
</dbReference>
<evidence type="ECO:0000313" key="4">
    <source>
        <dbReference type="Proteomes" id="UP001375743"/>
    </source>
</evidence>
<reference evidence="3 4" key="1">
    <citation type="submission" date="2024-01" db="EMBL/GenBank/DDBJ databases">
        <title>Multi-omics insights into the function and evolution of sodium benzoate biodegradation pathways in Benzoatithermus flavus gen. nov., sp. nov. from hot spring.</title>
        <authorList>
            <person name="Hu C.-J."/>
            <person name="Li W.-J."/>
        </authorList>
    </citation>
    <scope>NUCLEOTIDE SEQUENCE [LARGE SCALE GENOMIC DNA]</scope>
    <source>
        <strain evidence="3 4">SYSU G07066</strain>
    </source>
</reference>
<evidence type="ECO:0000259" key="2">
    <source>
        <dbReference type="Pfam" id="PF08223"/>
    </source>
</evidence>
<dbReference type="Gene3D" id="1.10.10.10">
    <property type="entry name" value="Winged helix-like DNA-binding domain superfamily/Winged helix DNA-binding domain"/>
    <property type="match status" value="1"/>
</dbReference>
<name>A0ABU8XUK1_9PROT</name>
<dbReference type="SUPFAM" id="SSF46785">
    <property type="entry name" value="Winged helix' DNA-binding domain"/>
    <property type="match status" value="1"/>
</dbReference>
<evidence type="ECO:0000259" key="1">
    <source>
        <dbReference type="Pfam" id="PF07848"/>
    </source>
</evidence>
<dbReference type="PIRSF" id="PIRSF020623">
    <property type="entry name" value="PaaX"/>
    <property type="match status" value="1"/>
</dbReference>
<dbReference type="Pfam" id="PF08223">
    <property type="entry name" value="PaaX_C"/>
    <property type="match status" value="1"/>
</dbReference>
<sequence>MDAPTVPSFSTSLARLLAEYPQRVWSLVITIFGDAVAPRGGELALASLLAITAAFGIQDGAVRTALSRLASDGWIESRRRGRNSYYRLTATGQAEFEVATKRIYFAEATAWNGDWHVVILSPDGNGRDPTRERLQREGYAALTPGTYVRPLPEGREPAVVPGEGVLLSFRAQAEDLAAARVLAARQWPLPELAAAYRQFIARFAPLGEAASLAPPADRLTALVARVLLIHAYRRIVLRDPQLPPALLPEDWPGPEARRLCGRLYRVLLEPSERWLDEHGRNERGPLPPPVPSFFERFRGSG</sequence>
<organism evidence="3 4">
    <name type="scientific">Benzoatithermus flavus</name>
    <dbReference type="NCBI Taxonomy" id="3108223"/>
    <lineage>
        <taxon>Bacteria</taxon>
        <taxon>Pseudomonadati</taxon>
        <taxon>Pseudomonadota</taxon>
        <taxon>Alphaproteobacteria</taxon>
        <taxon>Geminicoccales</taxon>
        <taxon>Geminicoccaceae</taxon>
        <taxon>Benzoatithermus</taxon>
    </lineage>
</organism>
<dbReference type="InterPro" id="IPR013225">
    <property type="entry name" value="PaaX_C"/>
</dbReference>
<dbReference type="RefSeq" id="WP_418160722.1">
    <property type="nucleotide sequence ID" value="NZ_JBBLZC010000019.1"/>
</dbReference>
<dbReference type="Pfam" id="PF07848">
    <property type="entry name" value="PaaX"/>
    <property type="match status" value="1"/>
</dbReference>
<dbReference type="Gene3D" id="3.30.70.2650">
    <property type="match status" value="1"/>
</dbReference>
<proteinExistence type="predicted"/>
<gene>
    <name evidence="3" type="primary">paaX</name>
    <name evidence="3" type="ORF">U1T56_17115</name>
</gene>
<dbReference type="Gene3D" id="1.20.58.1460">
    <property type="match status" value="1"/>
</dbReference>
<dbReference type="NCBIfam" id="TIGR02277">
    <property type="entry name" value="PaaX_trns_reg"/>
    <property type="match status" value="1"/>
</dbReference>
<dbReference type="InterPro" id="IPR012906">
    <property type="entry name" value="PaaX-like_N"/>
</dbReference>
<accession>A0ABU8XUK1</accession>
<keyword evidence="4" id="KW-1185">Reference proteome</keyword>
<dbReference type="PANTHER" id="PTHR30319">
    <property type="entry name" value="PHENYLACETIC ACID REGULATOR-RELATED TRANSCRIPTIONAL REPRESSOR"/>
    <property type="match status" value="1"/>
</dbReference>
<dbReference type="InterPro" id="IPR036388">
    <property type="entry name" value="WH-like_DNA-bd_sf"/>
</dbReference>
<protein>
    <submittedName>
        <fullName evidence="3">Phenylacetic acid degradation operon negative regulatory protein PaaX</fullName>
    </submittedName>
</protein>
<dbReference type="InterPro" id="IPR036390">
    <property type="entry name" value="WH_DNA-bd_sf"/>
</dbReference>
<feature type="domain" description="Transcriptional repressor PaaX-like N-terminal" evidence="1">
    <location>
        <begin position="25"/>
        <end position="92"/>
    </location>
</feature>
<comment type="caution">
    <text evidence="3">The sequence shown here is derived from an EMBL/GenBank/DDBJ whole genome shotgun (WGS) entry which is preliminary data.</text>
</comment>
<evidence type="ECO:0000313" key="3">
    <source>
        <dbReference type="EMBL" id="MEK0084875.1"/>
    </source>
</evidence>
<dbReference type="PANTHER" id="PTHR30319:SF1">
    <property type="entry name" value="TRANSCRIPTIONAL REPRESSOR PAAX"/>
    <property type="match status" value="1"/>
</dbReference>
<dbReference type="Proteomes" id="UP001375743">
    <property type="component" value="Unassembled WGS sequence"/>
</dbReference>
<dbReference type="InterPro" id="IPR011965">
    <property type="entry name" value="PaaX_trns_reg"/>
</dbReference>